<protein>
    <submittedName>
        <fullName evidence="1">Nuclear transport factor 2 family protein</fullName>
    </submittedName>
</protein>
<evidence type="ECO:0000313" key="2">
    <source>
        <dbReference type="Proteomes" id="UP000594014"/>
    </source>
</evidence>
<name>A0ACD1A6H3_9FIRM</name>
<evidence type="ECO:0000313" key="1">
    <source>
        <dbReference type="EMBL" id="QOX61980.1"/>
    </source>
</evidence>
<sequence length="121" mass="13424">MKVLTKLGELELPESIASFFQASVEYDEELLTECFAEDAILQDEGMEYRGPSEISRHIIKANRDAAVTKELIDFKEKDGLPVATAMLSGDFEGSPLPLDFHFVLSGEKIKSLDITLSEPES</sequence>
<dbReference type="EMBL" id="CP042469">
    <property type="protein sequence ID" value="QOX61980.1"/>
    <property type="molecule type" value="Genomic_DNA"/>
</dbReference>
<gene>
    <name evidence="1" type="ORF">FRZ06_00725</name>
</gene>
<keyword evidence="2" id="KW-1185">Reference proteome</keyword>
<dbReference type="Proteomes" id="UP000594014">
    <property type="component" value="Chromosome"/>
</dbReference>
<organism evidence="1 2">
    <name type="scientific">Anoxybacterium hadale</name>
    <dbReference type="NCBI Taxonomy" id="3408580"/>
    <lineage>
        <taxon>Bacteria</taxon>
        <taxon>Bacillati</taxon>
        <taxon>Bacillota</taxon>
        <taxon>Clostridia</taxon>
        <taxon>Peptostreptococcales</taxon>
        <taxon>Anaerovoracaceae</taxon>
        <taxon>Anoxybacterium</taxon>
    </lineage>
</organism>
<proteinExistence type="predicted"/>
<reference evidence="1" key="1">
    <citation type="submission" date="2019-08" db="EMBL/GenBank/DDBJ databases">
        <title>Genome sequence of Clostridiales bacterium MT110.</title>
        <authorList>
            <person name="Cao J."/>
        </authorList>
    </citation>
    <scope>NUCLEOTIDE SEQUENCE</scope>
    <source>
        <strain evidence="1">MT110</strain>
    </source>
</reference>
<accession>A0ACD1A6H3</accession>